<evidence type="ECO:0000313" key="2">
    <source>
        <dbReference type="Proteomes" id="UP000588098"/>
    </source>
</evidence>
<proteinExistence type="predicted"/>
<accession>A0A7W9QH95</accession>
<sequence length="93" mass="10132">MSAGKLSKIETGKVRPSVTDVDLILTAVGVSEEAKGKFLEAARAEATEATAWRVLRRMGPWKHQQAIRAIESQTATLRLSLGLSRAQQARRSS</sequence>
<comment type="caution">
    <text evidence="1">The sequence shown here is derived from an EMBL/GenBank/DDBJ whole genome shotgun (WGS) entry which is preliminary data.</text>
</comment>
<reference evidence="1 2" key="1">
    <citation type="submission" date="2020-08" db="EMBL/GenBank/DDBJ databases">
        <title>Genomic Encyclopedia of Type Strains, Phase III (KMG-III): the genomes of soil and plant-associated and newly described type strains.</title>
        <authorList>
            <person name="Whitman W."/>
        </authorList>
    </citation>
    <scope>NUCLEOTIDE SEQUENCE [LARGE SCALE GENOMIC DNA]</scope>
    <source>
        <strain evidence="1 2">CECT 8305</strain>
    </source>
</reference>
<keyword evidence="2" id="KW-1185">Reference proteome</keyword>
<name>A0A7W9QH95_9ACTN</name>
<protein>
    <submittedName>
        <fullName evidence="1">Transcriptional regulator with XRE-family HTH domain</fullName>
    </submittedName>
</protein>
<gene>
    <name evidence="1" type="ORF">FHS42_007348</name>
</gene>
<dbReference type="AlphaFoldDB" id="A0A7W9QH95"/>
<organism evidence="1 2">
    <name type="scientific">Streptomyces zagrosensis</name>
    <dbReference type="NCBI Taxonomy" id="1042984"/>
    <lineage>
        <taxon>Bacteria</taxon>
        <taxon>Bacillati</taxon>
        <taxon>Actinomycetota</taxon>
        <taxon>Actinomycetes</taxon>
        <taxon>Kitasatosporales</taxon>
        <taxon>Streptomycetaceae</taxon>
        <taxon>Streptomyces</taxon>
    </lineage>
</organism>
<dbReference type="EMBL" id="JACHJL010000037">
    <property type="protein sequence ID" value="MBB5940250.1"/>
    <property type="molecule type" value="Genomic_DNA"/>
</dbReference>
<evidence type="ECO:0000313" key="1">
    <source>
        <dbReference type="EMBL" id="MBB5940250.1"/>
    </source>
</evidence>
<dbReference type="Proteomes" id="UP000588098">
    <property type="component" value="Unassembled WGS sequence"/>
</dbReference>